<dbReference type="GO" id="GO:0008236">
    <property type="term" value="F:serine-type peptidase activity"/>
    <property type="evidence" value="ECO:0007669"/>
    <property type="project" value="InterPro"/>
</dbReference>
<reference evidence="4" key="1">
    <citation type="submission" date="2011-02" db="EMBL/GenBank/DDBJ databases">
        <title>The complete genome of Planctomyces brasiliensis DSM 5305.</title>
        <authorList>
            <person name="Lucas S."/>
            <person name="Copeland A."/>
            <person name="Lapidus A."/>
            <person name="Bruce D."/>
            <person name="Goodwin L."/>
            <person name="Pitluck S."/>
            <person name="Kyrpides N."/>
            <person name="Mavromatis K."/>
            <person name="Pagani I."/>
            <person name="Ivanova N."/>
            <person name="Ovchinnikova G."/>
            <person name="Lu M."/>
            <person name="Detter J.C."/>
            <person name="Han C."/>
            <person name="Land M."/>
            <person name="Hauser L."/>
            <person name="Markowitz V."/>
            <person name="Cheng J.-F."/>
            <person name="Hugenholtz P."/>
            <person name="Woyke T."/>
            <person name="Wu D."/>
            <person name="Tindall B."/>
            <person name="Pomrenke H.G."/>
            <person name="Brambilla E."/>
            <person name="Klenk H.-P."/>
            <person name="Eisen J.A."/>
        </authorList>
    </citation>
    <scope>NUCLEOTIDE SEQUENCE [LARGE SCALE GENOMIC DNA]</scope>
    <source>
        <strain evidence="4">ATCC 49424 / DSM 5305 / JCM 21570 / NBRC 103401 / IFAM 1448</strain>
    </source>
</reference>
<dbReference type="PANTHER" id="PTHR22946:SF9">
    <property type="entry name" value="POLYKETIDE TRANSFERASE AF380"/>
    <property type="match status" value="1"/>
</dbReference>
<dbReference type="Gene3D" id="3.40.50.1820">
    <property type="entry name" value="alpha/beta hydrolase"/>
    <property type="match status" value="1"/>
</dbReference>
<proteinExistence type="predicted"/>
<dbReference type="RefSeq" id="WP_013627937.1">
    <property type="nucleotide sequence ID" value="NC_015174.1"/>
</dbReference>
<accession>F0SSD9</accession>
<dbReference type="KEGG" id="pbs:Plabr_1599"/>
<dbReference type="InterPro" id="IPR029058">
    <property type="entry name" value="AB_hydrolase_fold"/>
</dbReference>
<dbReference type="eggNOG" id="COG1506">
    <property type="taxonomic scope" value="Bacteria"/>
</dbReference>
<dbReference type="SUPFAM" id="SSF53474">
    <property type="entry name" value="alpha/beta-Hydrolases"/>
    <property type="match status" value="1"/>
</dbReference>
<dbReference type="HOGENOM" id="CLU_862905_0_0_0"/>
<dbReference type="PROSITE" id="PS51257">
    <property type="entry name" value="PROKAR_LIPOPROTEIN"/>
    <property type="match status" value="1"/>
</dbReference>
<name>F0SSD9_RUBBR</name>
<dbReference type="PANTHER" id="PTHR22946">
    <property type="entry name" value="DIENELACTONE HYDROLASE DOMAIN-CONTAINING PROTEIN-RELATED"/>
    <property type="match status" value="1"/>
</dbReference>
<protein>
    <submittedName>
        <fullName evidence="3">Dipeptidyl aminopeptidase/acylaminoacyl-peptidase-like protein</fullName>
    </submittedName>
</protein>
<sequence length="315" mass="34377">MRSLLLFTIVLLTGCNRGIDTSLTTPEKSLSEARKDFTTKIISEGEDYGPAETPVGDEFELIHYKAPVGDLAAYVTADPGDGMKRPAIVWITGGDNNTIGDVWSPQPASNDQSASPFRKAGMVMMFPSQRGGNDNPGQREGFYGEVDDILAATDHLARLPYVDPEQIYLGGHSTGGTLAMLVGACSDRYRGILALGPVAAVSQYGGMFVYCDPDDEEEMRLRSPIYWMHSVKSPMYVLEGANQGNWDGSIDVMAENNENLKIKFFPVPGHNHFSVIAPAAALFADQIRAGKFEVTEEMVNDLQNYTGQSSKSRFD</sequence>
<dbReference type="GO" id="GO:0004177">
    <property type="term" value="F:aminopeptidase activity"/>
    <property type="evidence" value="ECO:0007669"/>
    <property type="project" value="UniProtKB-KW"/>
</dbReference>
<dbReference type="GO" id="GO:0006508">
    <property type="term" value="P:proteolysis"/>
    <property type="evidence" value="ECO:0007669"/>
    <property type="project" value="InterPro"/>
</dbReference>
<evidence type="ECO:0000259" key="2">
    <source>
        <dbReference type="Pfam" id="PF00326"/>
    </source>
</evidence>
<dbReference type="OrthoDB" id="9805123at2"/>
<evidence type="ECO:0000313" key="4">
    <source>
        <dbReference type="Proteomes" id="UP000006860"/>
    </source>
</evidence>
<organism evidence="3 4">
    <name type="scientific">Rubinisphaera brasiliensis (strain ATCC 49424 / DSM 5305 / JCM 21570 / IAM 15109 / NBRC 103401 / IFAM 1448)</name>
    <name type="common">Planctomyces brasiliensis</name>
    <dbReference type="NCBI Taxonomy" id="756272"/>
    <lineage>
        <taxon>Bacteria</taxon>
        <taxon>Pseudomonadati</taxon>
        <taxon>Planctomycetota</taxon>
        <taxon>Planctomycetia</taxon>
        <taxon>Planctomycetales</taxon>
        <taxon>Planctomycetaceae</taxon>
        <taxon>Rubinisphaera</taxon>
    </lineage>
</organism>
<dbReference type="Pfam" id="PF00326">
    <property type="entry name" value="Peptidase_S9"/>
    <property type="match status" value="1"/>
</dbReference>
<keyword evidence="1" id="KW-0378">Hydrolase</keyword>
<dbReference type="InterPro" id="IPR050261">
    <property type="entry name" value="FrsA_esterase"/>
</dbReference>
<keyword evidence="3" id="KW-0645">Protease</keyword>
<gene>
    <name evidence="3" type="ordered locus">Plabr_1599</name>
</gene>
<keyword evidence="3" id="KW-0031">Aminopeptidase</keyword>
<dbReference type="InterPro" id="IPR001375">
    <property type="entry name" value="Peptidase_S9_cat"/>
</dbReference>
<feature type="domain" description="Peptidase S9 prolyl oligopeptidase catalytic" evidence="2">
    <location>
        <begin position="112"/>
        <end position="240"/>
    </location>
</feature>
<dbReference type="GO" id="GO:0052689">
    <property type="term" value="F:carboxylic ester hydrolase activity"/>
    <property type="evidence" value="ECO:0007669"/>
    <property type="project" value="UniProtKB-ARBA"/>
</dbReference>
<dbReference type="Proteomes" id="UP000006860">
    <property type="component" value="Chromosome"/>
</dbReference>
<evidence type="ECO:0000313" key="3">
    <source>
        <dbReference type="EMBL" id="ADY59210.1"/>
    </source>
</evidence>
<dbReference type="EMBL" id="CP002546">
    <property type="protein sequence ID" value="ADY59210.1"/>
    <property type="molecule type" value="Genomic_DNA"/>
</dbReference>
<dbReference type="AlphaFoldDB" id="F0SSD9"/>
<dbReference type="STRING" id="756272.Plabr_1599"/>
<keyword evidence="4" id="KW-1185">Reference proteome</keyword>
<evidence type="ECO:0000256" key="1">
    <source>
        <dbReference type="ARBA" id="ARBA00022801"/>
    </source>
</evidence>